<evidence type="ECO:0000256" key="1">
    <source>
        <dbReference type="ARBA" id="ARBA00022468"/>
    </source>
</evidence>
<accession>A0ABV3DMC5</accession>
<dbReference type="PANTHER" id="PTHR24113">
    <property type="entry name" value="RAN GTPASE-ACTIVATING PROTEIN 1"/>
    <property type="match status" value="1"/>
</dbReference>
<keyword evidence="3" id="KW-0677">Repeat</keyword>
<proteinExistence type="predicted"/>
<gene>
    <name evidence="4" type="ORF">AB0C36_25760</name>
</gene>
<dbReference type="Proteomes" id="UP001551482">
    <property type="component" value="Unassembled WGS sequence"/>
</dbReference>
<dbReference type="InterPro" id="IPR001611">
    <property type="entry name" value="Leu-rich_rpt"/>
</dbReference>
<dbReference type="EMBL" id="JBEZFP010000074">
    <property type="protein sequence ID" value="MEU8136905.1"/>
    <property type="molecule type" value="Genomic_DNA"/>
</dbReference>
<evidence type="ECO:0000313" key="5">
    <source>
        <dbReference type="Proteomes" id="UP001551482"/>
    </source>
</evidence>
<dbReference type="InterPro" id="IPR032675">
    <property type="entry name" value="LRR_dom_sf"/>
</dbReference>
<keyword evidence="5" id="KW-1185">Reference proteome</keyword>
<evidence type="ECO:0000256" key="2">
    <source>
        <dbReference type="ARBA" id="ARBA00022614"/>
    </source>
</evidence>
<dbReference type="Pfam" id="PF13516">
    <property type="entry name" value="LRR_6"/>
    <property type="match status" value="1"/>
</dbReference>
<evidence type="ECO:0000256" key="3">
    <source>
        <dbReference type="ARBA" id="ARBA00022737"/>
    </source>
</evidence>
<dbReference type="PANTHER" id="PTHR24113:SF12">
    <property type="entry name" value="RAN GTPASE-ACTIVATING PROTEIN 1"/>
    <property type="match status" value="1"/>
</dbReference>
<dbReference type="SUPFAM" id="SSF52047">
    <property type="entry name" value="RNI-like"/>
    <property type="match status" value="1"/>
</dbReference>
<keyword evidence="2" id="KW-0433">Leucine-rich repeat</keyword>
<evidence type="ECO:0000313" key="4">
    <source>
        <dbReference type="EMBL" id="MEU8136905.1"/>
    </source>
</evidence>
<organism evidence="4 5">
    <name type="scientific">Streptodolium elevatio</name>
    <dbReference type="NCBI Taxonomy" id="3157996"/>
    <lineage>
        <taxon>Bacteria</taxon>
        <taxon>Bacillati</taxon>
        <taxon>Actinomycetota</taxon>
        <taxon>Actinomycetes</taxon>
        <taxon>Kitasatosporales</taxon>
        <taxon>Streptomycetaceae</taxon>
        <taxon>Streptodolium</taxon>
    </lineage>
</organism>
<keyword evidence="1" id="KW-0343">GTPase activation</keyword>
<comment type="caution">
    <text evidence="4">The sequence shown here is derived from an EMBL/GenBank/DDBJ whole genome shotgun (WGS) entry which is preliminary data.</text>
</comment>
<dbReference type="InterPro" id="IPR027038">
    <property type="entry name" value="RanGap"/>
</dbReference>
<sequence>MSFEEHAADFAGLPVVDVTVDHRHNIELPAVADPGAVAWRIRVVEGYEFGDPVAEFGKLLEHFLGTVDSSRVTALVVGDWADHYSEDTESHPVPLVRDAADRLPNLRALFVGDIVREESDAAYIRQYDMTTLLDAYPLLEELTTRGGEGLVLPTRTYPNLRKLHVQAGGLGREVVRAIGASAFPRLTHLDIWLGVENYGGDASVADLARILDGTDLPALRHLGLVNSEIQDEIAEALGGAPIVGRLEELDLSHGTLGDEGAEALLGGQPLTHLRRFTAHHHFVGEPVRQRLLAALPGVEVDMPQALRRGDWGSGRYVAVSE</sequence>
<name>A0ABV3DMC5_9ACTN</name>
<reference evidence="4 5" key="1">
    <citation type="submission" date="2024-06" db="EMBL/GenBank/DDBJ databases">
        <title>The Natural Products Discovery Center: Release of the First 8490 Sequenced Strains for Exploring Actinobacteria Biosynthetic Diversity.</title>
        <authorList>
            <person name="Kalkreuter E."/>
            <person name="Kautsar S.A."/>
            <person name="Yang D."/>
            <person name="Bader C.D."/>
            <person name="Teijaro C.N."/>
            <person name="Fluegel L."/>
            <person name="Davis C.M."/>
            <person name="Simpson J.R."/>
            <person name="Lauterbach L."/>
            <person name="Steele A.D."/>
            <person name="Gui C."/>
            <person name="Meng S."/>
            <person name="Li G."/>
            <person name="Viehrig K."/>
            <person name="Ye F."/>
            <person name="Su P."/>
            <person name="Kiefer A.F."/>
            <person name="Nichols A."/>
            <person name="Cepeda A.J."/>
            <person name="Yan W."/>
            <person name="Fan B."/>
            <person name="Jiang Y."/>
            <person name="Adhikari A."/>
            <person name="Zheng C.-J."/>
            <person name="Schuster L."/>
            <person name="Cowan T.M."/>
            <person name="Smanski M.J."/>
            <person name="Chevrette M.G."/>
            <person name="De Carvalho L.P.S."/>
            <person name="Shen B."/>
        </authorList>
    </citation>
    <scope>NUCLEOTIDE SEQUENCE [LARGE SCALE GENOMIC DNA]</scope>
    <source>
        <strain evidence="4 5">NPDC048946</strain>
    </source>
</reference>
<dbReference type="RefSeq" id="WP_358357987.1">
    <property type="nucleotide sequence ID" value="NZ_JBEZFP010000074.1"/>
</dbReference>
<dbReference type="InterPro" id="IPR047722">
    <property type="entry name" value="STM4015-like"/>
</dbReference>
<dbReference type="NCBIfam" id="NF038076">
    <property type="entry name" value="fam_STM4015"/>
    <property type="match status" value="1"/>
</dbReference>
<dbReference type="Gene3D" id="3.80.10.10">
    <property type="entry name" value="Ribonuclease Inhibitor"/>
    <property type="match status" value="1"/>
</dbReference>
<protein>
    <submittedName>
        <fullName evidence="4">STM4015 family protein</fullName>
    </submittedName>
</protein>